<accession>A0A6J5T804</accession>
<evidence type="ECO:0000313" key="1">
    <source>
        <dbReference type="EMBL" id="CAB4223276.1"/>
    </source>
</evidence>
<sequence length="43" mass="4777">MNSPEKVTEGGQVVQIGSKRLTQVEERTTEALIGRESPRIHSK</sequence>
<organism evidence="1">
    <name type="scientific">uncultured Caudovirales phage</name>
    <dbReference type="NCBI Taxonomy" id="2100421"/>
    <lineage>
        <taxon>Viruses</taxon>
        <taxon>Duplodnaviria</taxon>
        <taxon>Heunggongvirae</taxon>
        <taxon>Uroviricota</taxon>
        <taxon>Caudoviricetes</taxon>
        <taxon>Peduoviridae</taxon>
        <taxon>Maltschvirus</taxon>
        <taxon>Maltschvirus maltsch</taxon>
    </lineage>
</organism>
<protein>
    <submittedName>
        <fullName evidence="1">Uncharacterized protein</fullName>
    </submittedName>
</protein>
<gene>
    <name evidence="1" type="ORF">UFOVP1667_21</name>
</gene>
<reference evidence="1" key="1">
    <citation type="submission" date="2020-05" db="EMBL/GenBank/DDBJ databases">
        <authorList>
            <person name="Chiriac C."/>
            <person name="Salcher M."/>
            <person name="Ghai R."/>
            <person name="Kavagutti S V."/>
        </authorList>
    </citation>
    <scope>NUCLEOTIDE SEQUENCE</scope>
</reference>
<dbReference type="EMBL" id="LR797527">
    <property type="protein sequence ID" value="CAB4223276.1"/>
    <property type="molecule type" value="Genomic_DNA"/>
</dbReference>
<feature type="non-terminal residue" evidence="1">
    <location>
        <position position="43"/>
    </location>
</feature>
<name>A0A6J5T804_9CAUD</name>
<proteinExistence type="predicted"/>